<reference evidence="1" key="1">
    <citation type="submission" date="2020-02" db="EMBL/GenBank/DDBJ databases">
        <authorList>
            <person name="Meier V. D."/>
        </authorList>
    </citation>
    <scope>NUCLEOTIDE SEQUENCE</scope>
    <source>
        <strain evidence="1">AVDCRST_MAG94</strain>
    </source>
</reference>
<proteinExistence type="predicted"/>
<accession>A0A6J4PTA6</accession>
<sequence length="63" mass="6756">MNAGDEVKTQAEAFTAATITLCEDAKHFEPTDDALDMETKTGKRPVGSFLFVGQRMMLAGFGG</sequence>
<gene>
    <name evidence="1" type="ORF">AVDCRST_MAG94-7252</name>
</gene>
<evidence type="ECO:0000313" key="1">
    <source>
        <dbReference type="EMBL" id="CAA9425441.1"/>
    </source>
</evidence>
<organism evidence="1">
    <name type="scientific">uncultured Leptolyngbya sp</name>
    <dbReference type="NCBI Taxonomy" id="332963"/>
    <lineage>
        <taxon>Bacteria</taxon>
        <taxon>Bacillati</taxon>
        <taxon>Cyanobacteriota</taxon>
        <taxon>Cyanophyceae</taxon>
        <taxon>Leptolyngbyales</taxon>
        <taxon>Leptolyngbyaceae</taxon>
        <taxon>Leptolyngbya group</taxon>
        <taxon>Leptolyngbya</taxon>
        <taxon>environmental samples</taxon>
    </lineage>
</organism>
<protein>
    <submittedName>
        <fullName evidence="1">Uncharacterized protein</fullName>
    </submittedName>
</protein>
<dbReference type="AlphaFoldDB" id="A0A6J4PTA6"/>
<dbReference type="EMBL" id="CADCTY010002478">
    <property type="protein sequence ID" value="CAA9425441.1"/>
    <property type="molecule type" value="Genomic_DNA"/>
</dbReference>
<name>A0A6J4PTA6_9CYAN</name>